<gene>
    <name evidence="1" type="ORF">ENR47_10645</name>
</gene>
<protein>
    <submittedName>
        <fullName evidence="1">Uncharacterized protein</fullName>
    </submittedName>
</protein>
<accession>A0A832H335</accession>
<name>A0A832H335_9CYAN</name>
<dbReference type="AlphaFoldDB" id="A0A832H335"/>
<evidence type="ECO:0000313" key="1">
    <source>
        <dbReference type="EMBL" id="HGW94724.1"/>
    </source>
</evidence>
<dbReference type="EMBL" id="DSRD01000663">
    <property type="protein sequence ID" value="HGW94724.1"/>
    <property type="molecule type" value="Genomic_DNA"/>
</dbReference>
<reference evidence="1" key="1">
    <citation type="journal article" date="2020" name="mSystems">
        <title>Genome- and Community-Level Interaction Insights into Carbon Utilization and Element Cycling Functions of Hydrothermarchaeota in Hydrothermal Sediment.</title>
        <authorList>
            <person name="Zhou Z."/>
            <person name="Liu Y."/>
            <person name="Xu W."/>
            <person name="Pan J."/>
            <person name="Luo Z.H."/>
            <person name="Li M."/>
        </authorList>
    </citation>
    <scope>NUCLEOTIDE SEQUENCE [LARGE SCALE GENOMIC DNA]</scope>
    <source>
        <strain evidence="1">SpSt-402</strain>
    </source>
</reference>
<organism evidence="1">
    <name type="scientific">Oscillatoriales cyanobacterium SpSt-402</name>
    <dbReference type="NCBI Taxonomy" id="2282168"/>
    <lineage>
        <taxon>Bacteria</taxon>
        <taxon>Bacillati</taxon>
        <taxon>Cyanobacteriota</taxon>
        <taxon>Cyanophyceae</taxon>
        <taxon>Oscillatoriophycideae</taxon>
        <taxon>Oscillatoriales</taxon>
    </lineage>
</organism>
<sequence>MRQLRAAKTATTDTLTDIQHIADTWEVDPKTVEKWTEIVYLAFDVQLPKSGPFPAWGVSLLEIVGKHISKKATLYFAETQEARRLKGTELIKKIRHMRKEGHFEEFQNFQNFQKSQNFQPDDEPEEDEDLEILAEMGAIARQQDNELLTIKQQIEQREDEIVEDVATFIENTDNRKKAKLARRLKTRQLASTPTGQVIEATVQRLA</sequence>
<proteinExistence type="predicted"/>
<comment type="caution">
    <text evidence="1">The sequence shown here is derived from an EMBL/GenBank/DDBJ whole genome shotgun (WGS) entry which is preliminary data.</text>
</comment>